<dbReference type="InterPro" id="IPR019734">
    <property type="entry name" value="TPR_rpt"/>
</dbReference>
<evidence type="ECO:0000313" key="3">
    <source>
        <dbReference type="Proteomes" id="UP000621307"/>
    </source>
</evidence>
<dbReference type="EMBL" id="JACJQL010000017">
    <property type="protein sequence ID" value="MBD2252338.1"/>
    <property type="molecule type" value="Genomic_DNA"/>
</dbReference>
<organism evidence="2 3">
    <name type="scientific">Nostoc parmelioides FACHB-3921</name>
    <dbReference type="NCBI Taxonomy" id="2692909"/>
    <lineage>
        <taxon>Bacteria</taxon>
        <taxon>Bacillati</taxon>
        <taxon>Cyanobacteriota</taxon>
        <taxon>Cyanophyceae</taxon>
        <taxon>Nostocales</taxon>
        <taxon>Nostocaceae</taxon>
        <taxon>Nostoc</taxon>
    </lineage>
</organism>
<name>A0ABR8BH90_9NOSO</name>
<accession>A0ABR8BH90</accession>
<comment type="caution">
    <text evidence="2">The sequence shown here is derived from an EMBL/GenBank/DDBJ whole genome shotgun (WGS) entry which is preliminary data.</text>
</comment>
<dbReference type="InterPro" id="IPR011990">
    <property type="entry name" value="TPR-like_helical_dom_sf"/>
</dbReference>
<dbReference type="Gene3D" id="1.25.40.10">
    <property type="entry name" value="Tetratricopeptide repeat domain"/>
    <property type="match status" value="2"/>
</dbReference>
<dbReference type="Proteomes" id="UP000621307">
    <property type="component" value="Unassembled WGS sequence"/>
</dbReference>
<evidence type="ECO:0000259" key="1">
    <source>
        <dbReference type="Pfam" id="PF12770"/>
    </source>
</evidence>
<protein>
    <submittedName>
        <fullName evidence="2">CHAT domain-containing protein</fullName>
    </submittedName>
</protein>
<reference evidence="2 3" key="1">
    <citation type="journal article" date="2020" name="ISME J.">
        <title>Comparative genomics reveals insights into cyanobacterial evolution and habitat adaptation.</title>
        <authorList>
            <person name="Chen M.Y."/>
            <person name="Teng W.K."/>
            <person name="Zhao L."/>
            <person name="Hu C.X."/>
            <person name="Zhou Y.K."/>
            <person name="Han B.P."/>
            <person name="Song L.R."/>
            <person name="Shu W.S."/>
        </authorList>
    </citation>
    <scope>NUCLEOTIDE SEQUENCE [LARGE SCALE GENOMIC DNA]</scope>
    <source>
        <strain evidence="2 3">FACHB-3921</strain>
    </source>
</reference>
<dbReference type="SMART" id="SM00028">
    <property type="entry name" value="TPR"/>
    <property type="match status" value="5"/>
</dbReference>
<feature type="domain" description="CHAT" evidence="1">
    <location>
        <begin position="599"/>
        <end position="881"/>
    </location>
</feature>
<dbReference type="PANTHER" id="PTHR10098:SF112">
    <property type="entry name" value="SLR0380 PROTEIN"/>
    <property type="match status" value="1"/>
</dbReference>
<dbReference type="Pfam" id="PF12770">
    <property type="entry name" value="CHAT"/>
    <property type="match status" value="1"/>
</dbReference>
<keyword evidence="3" id="KW-1185">Reference proteome</keyword>
<dbReference type="InterPro" id="IPR024983">
    <property type="entry name" value="CHAT_dom"/>
</dbReference>
<gene>
    <name evidence="2" type="ORF">H6G14_13625</name>
</gene>
<dbReference type="PANTHER" id="PTHR10098">
    <property type="entry name" value="RAPSYN-RELATED"/>
    <property type="match status" value="1"/>
</dbReference>
<evidence type="ECO:0000313" key="2">
    <source>
        <dbReference type="EMBL" id="MBD2252338.1"/>
    </source>
</evidence>
<sequence>MFNKLLKSFFYSWLVTLFTASLILCIYFGSSHPAAIVNAQTPDADKLVNQGIQSYTKGEFYTAIQNWETALDFYQKNNDAHNIAIINENLARTYQQLGNKSLTLSYWEKVKAYYHSQKDLPKVGRILTEIAQIYSNSGQTKKAISLLCGADTLTCQTGSALQIAQEQKDKLGEVAALGSLGEAHRLQGNYDLSIKYLETVNNSQNQPDNFAILNSLANAYAGRAQLWNLRAKSAKNHNSSKENEFIKRSQDDYKIAINALQKSIVAAAKEGNQIAELRSHLNLIKLAYRTVDSNILNPHQIEINIQQSLAIIGQIPDSLHKVYAEIELANLPSVNDEFTSSISQCYQKMRLPELQVKQLFHQAIKTAQKLQDARSTSYALGELGHLYECQKAYKSAWKLTNQAIWFADQNLQAKDSLYLWEWQAGRILAAQKQFNQALSFYERAYKTLEELRNDILTTNRDFQFDFRDVVEPVYRQLAQLQLELATSDNQDSARRNQQLNSALLTINSLRQAEIQNYFGNDCILAAFNNKPLYQAIEKDTAVISSIIFENKTGILLSLPNQQEYLHWVENKTQENLRQEISQFRNSLLAQQTINYNTKDAGNIYDAIISPIEKYLTEQKIKTLVFIQDGFLRDVPMAALYDKNESKYLIEKYAVATTSSLQLTDLKPLSSQVNRALILALSQESKIDNKVFPELVYFPIEYRAIRKIFPESKKLENEEFAIQNLKREMQEKTYPIIHIATHAQFGILPEDTFLVIGNNEKLTIDKLEAILRQSGNISNAVELLTLTACETATGDDRATLGLAGVALQAGTKSALASLWSVDDDSTANLIAEFYDKLRNSGMSKAQALQAAQLKLINAKQIPEINDKYDHPYYWSAFILIGNWL</sequence>
<proteinExistence type="predicted"/>
<dbReference type="SUPFAM" id="SSF48452">
    <property type="entry name" value="TPR-like"/>
    <property type="match status" value="2"/>
</dbReference>